<dbReference type="PANTHER" id="PTHR30185">
    <property type="entry name" value="CRYPTIC BETA-GLUCOSIDE BGL OPERON ANTITERMINATOR"/>
    <property type="match status" value="1"/>
</dbReference>
<protein>
    <submittedName>
        <fullName evidence="3">Transcription antiterminator BglG</fullName>
    </submittedName>
</protein>
<accession>A0A6N4TIL1</accession>
<dbReference type="InterPro" id="IPR050661">
    <property type="entry name" value="BglG_antiterminators"/>
</dbReference>
<sequence length="216" mass="25831">MIEMIPQQYFDIAVEIIEYVQQVLNRKLSNSIYITLTDHINFVKERVEKGILPENSLKWEVRQYYPKEYQVSKKVVELLEDEFECELNDDEVASIAMHIINAEMDSTTVKRSSDVIRLMDEVMQILRYQAKIIDNLDDLNYQRLITHVRFFIQRILANKQLNEDNPLFKMVKQTYQESFEIAEKVRSYLEKKLKCSVSDDEITYLVIHIERILNRK</sequence>
<dbReference type="GO" id="GO:0006355">
    <property type="term" value="P:regulation of DNA-templated transcription"/>
    <property type="evidence" value="ECO:0007669"/>
    <property type="project" value="InterPro"/>
</dbReference>
<organism evidence="3 4">
    <name type="scientific">Amedibacterium intestinale</name>
    <dbReference type="NCBI Taxonomy" id="2583452"/>
    <lineage>
        <taxon>Bacteria</taxon>
        <taxon>Bacillati</taxon>
        <taxon>Bacillota</taxon>
        <taxon>Erysipelotrichia</taxon>
        <taxon>Erysipelotrichales</taxon>
        <taxon>Erysipelotrichaceae</taxon>
        <taxon>Amedibacterium</taxon>
    </lineage>
</organism>
<dbReference type="Gene3D" id="1.10.1790.10">
    <property type="entry name" value="PRD domain"/>
    <property type="match status" value="2"/>
</dbReference>
<dbReference type="AlphaFoldDB" id="A0A6N4TIL1"/>
<dbReference type="KEGG" id="aarg:Aargi30884_19690"/>
<evidence type="ECO:0000313" key="3">
    <source>
        <dbReference type="EMBL" id="BBK23066.1"/>
    </source>
</evidence>
<dbReference type="PROSITE" id="PS51372">
    <property type="entry name" value="PRD_2"/>
    <property type="match status" value="2"/>
</dbReference>
<feature type="domain" description="PRD" evidence="2">
    <location>
        <begin position="110"/>
        <end position="216"/>
    </location>
</feature>
<reference evidence="4" key="1">
    <citation type="submission" date="2019-05" db="EMBL/GenBank/DDBJ databases">
        <title>Complete genome sequencing of Absiella argi strain JCM 30884.</title>
        <authorList>
            <person name="Sakamoto M."/>
            <person name="Murakami T."/>
            <person name="Mori H."/>
        </authorList>
    </citation>
    <scope>NUCLEOTIDE SEQUENCE [LARGE SCALE GENOMIC DNA]</scope>
    <source>
        <strain evidence="4">JCM 30884</strain>
    </source>
</reference>
<name>A0A6N4TIL1_9FIRM</name>
<feature type="domain" description="PRD" evidence="2">
    <location>
        <begin position="4"/>
        <end position="109"/>
    </location>
</feature>
<proteinExistence type="predicted"/>
<dbReference type="RefSeq" id="WP_163052171.1">
    <property type="nucleotide sequence ID" value="NZ_AP019695.1"/>
</dbReference>
<evidence type="ECO:0000259" key="2">
    <source>
        <dbReference type="PROSITE" id="PS51372"/>
    </source>
</evidence>
<dbReference type="SUPFAM" id="SSF63520">
    <property type="entry name" value="PTS-regulatory domain, PRD"/>
    <property type="match status" value="2"/>
</dbReference>
<dbReference type="InterPro" id="IPR036634">
    <property type="entry name" value="PRD_sf"/>
</dbReference>
<gene>
    <name evidence="3" type="ORF">Aargi30884_19690</name>
</gene>
<dbReference type="InterPro" id="IPR011608">
    <property type="entry name" value="PRD"/>
</dbReference>
<keyword evidence="4" id="KW-1185">Reference proteome</keyword>
<evidence type="ECO:0000313" key="4">
    <source>
        <dbReference type="Proteomes" id="UP000464754"/>
    </source>
</evidence>
<dbReference type="Pfam" id="PF00874">
    <property type="entry name" value="PRD"/>
    <property type="match status" value="2"/>
</dbReference>
<dbReference type="Proteomes" id="UP000464754">
    <property type="component" value="Chromosome"/>
</dbReference>
<evidence type="ECO:0000256" key="1">
    <source>
        <dbReference type="ARBA" id="ARBA00022737"/>
    </source>
</evidence>
<dbReference type="PANTHER" id="PTHR30185:SF15">
    <property type="entry name" value="CRYPTIC BETA-GLUCOSIDE BGL OPERON ANTITERMINATOR"/>
    <property type="match status" value="1"/>
</dbReference>
<dbReference type="EMBL" id="AP019695">
    <property type="protein sequence ID" value="BBK23066.1"/>
    <property type="molecule type" value="Genomic_DNA"/>
</dbReference>
<keyword evidence="1" id="KW-0677">Repeat</keyword>